<dbReference type="RefSeq" id="WP_167230941.1">
    <property type="nucleotide sequence ID" value="NZ_JAAQPH010000033.1"/>
</dbReference>
<dbReference type="InterPro" id="IPR036390">
    <property type="entry name" value="WH_DNA-bd_sf"/>
</dbReference>
<dbReference type="GO" id="GO:0003677">
    <property type="term" value="F:DNA binding"/>
    <property type="evidence" value="ECO:0007669"/>
    <property type="project" value="UniProtKB-KW"/>
</dbReference>
<dbReference type="Pfam" id="PF12840">
    <property type="entry name" value="HTH_20"/>
    <property type="match status" value="1"/>
</dbReference>
<keyword evidence="1" id="KW-0805">Transcription regulation</keyword>
<evidence type="ECO:0000259" key="4">
    <source>
        <dbReference type="PROSITE" id="PS50987"/>
    </source>
</evidence>
<dbReference type="PRINTS" id="PR00778">
    <property type="entry name" value="HTHARSR"/>
</dbReference>
<dbReference type="NCBIfam" id="NF033788">
    <property type="entry name" value="HTH_metalloreg"/>
    <property type="match status" value="1"/>
</dbReference>
<dbReference type="SUPFAM" id="SSF46785">
    <property type="entry name" value="Winged helix' DNA-binding domain"/>
    <property type="match status" value="1"/>
</dbReference>
<dbReference type="InterPro" id="IPR011991">
    <property type="entry name" value="ArsR-like_HTH"/>
</dbReference>
<proteinExistence type="predicted"/>
<dbReference type="PANTHER" id="PTHR43132:SF2">
    <property type="entry name" value="ARSENICAL RESISTANCE OPERON REPRESSOR ARSR-RELATED"/>
    <property type="match status" value="1"/>
</dbReference>
<accession>A0A967KBE4</accession>
<dbReference type="AlphaFoldDB" id="A0A967KBE4"/>
<keyword evidence="2" id="KW-0238">DNA-binding</keyword>
<gene>
    <name evidence="5" type="ORF">HBA54_26440</name>
</gene>
<dbReference type="InterPro" id="IPR036388">
    <property type="entry name" value="WH-like_DNA-bd_sf"/>
</dbReference>
<evidence type="ECO:0000256" key="1">
    <source>
        <dbReference type="ARBA" id="ARBA00023015"/>
    </source>
</evidence>
<dbReference type="PROSITE" id="PS50987">
    <property type="entry name" value="HTH_ARSR_2"/>
    <property type="match status" value="1"/>
</dbReference>
<dbReference type="InterPro" id="IPR001845">
    <property type="entry name" value="HTH_ArsR_DNA-bd_dom"/>
</dbReference>
<keyword evidence="3" id="KW-0804">Transcription</keyword>
<evidence type="ECO:0000313" key="5">
    <source>
        <dbReference type="EMBL" id="NIA72133.1"/>
    </source>
</evidence>
<organism evidence="5 6">
    <name type="scientific">Pelagibius litoralis</name>
    <dbReference type="NCBI Taxonomy" id="374515"/>
    <lineage>
        <taxon>Bacteria</taxon>
        <taxon>Pseudomonadati</taxon>
        <taxon>Pseudomonadota</taxon>
        <taxon>Alphaproteobacteria</taxon>
        <taxon>Rhodospirillales</taxon>
        <taxon>Rhodovibrionaceae</taxon>
        <taxon>Pelagibius</taxon>
    </lineage>
</organism>
<reference evidence="5" key="1">
    <citation type="submission" date="2020-03" db="EMBL/GenBank/DDBJ databases">
        <title>Genome of Pelagibius litoralis DSM 21314T.</title>
        <authorList>
            <person name="Wang G."/>
        </authorList>
    </citation>
    <scope>NUCLEOTIDE SEQUENCE</scope>
    <source>
        <strain evidence="5">DSM 21314</strain>
    </source>
</reference>
<dbReference type="PANTHER" id="PTHR43132">
    <property type="entry name" value="ARSENICAL RESISTANCE OPERON REPRESSOR ARSR-RELATED"/>
    <property type="match status" value="1"/>
</dbReference>
<dbReference type="SMART" id="SM00418">
    <property type="entry name" value="HTH_ARSR"/>
    <property type="match status" value="1"/>
</dbReference>
<dbReference type="CDD" id="cd00090">
    <property type="entry name" value="HTH_ARSR"/>
    <property type="match status" value="1"/>
</dbReference>
<comment type="caution">
    <text evidence="5">The sequence shown here is derived from an EMBL/GenBank/DDBJ whole genome shotgun (WGS) entry which is preliminary data.</text>
</comment>
<name>A0A967KBE4_9PROT</name>
<evidence type="ECO:0000313" key="6">
    <source>
        <dbReference type="Proteomes" id="UP000761264"/>
    </source>
</evidence>
<sequence>MELNQAARCLEKLGHPIRLEVFRLLVRAGPEGLPVGEIQEHLGVPASTLSHHIAHLVNVGLVAQERQGRQLICRPEFGLMDGLIDFLTAECCMLVDKPSEEDKTREAG</sequence>
<protein>
    <submittedName>
        <fullName evidence="5">Helix-turn-helix transcriptional regulator</fullName>
    </submittedName>
</protein>
<keyword evidence="6" id="KW-1185">Reference proteome</keyword>
<dbReference type="InterPro" id="IPR051011">
    <property type="entry name" value="Metal_resp_trans_reg"/>
</dbReference>
<dbReference type="Proteomes" id="UP000761264">
    <property type="component" value="Unassembled WGS sequence"/>
</dbReference>
<evidence type="ECO:0000256" key="3">
    <source>
        <dbReference type="ARBA" id="ARBA00023163"/>
    </source>
</evidence>
<evidence type="ECO:0000256" key="2">
    <source>
        <dbReference type="ARBA" id="ARBA00023125"/>
    </source>
</evidence>
<dbReference type="Gene3D" id="1.10.10.10">
    <property type="entry name" value="Winged helix-like DNA-binding domain superfamily/Winged helix DNA-binding domain"/>
    <property type="match status" value="1"/>
</dbReference>
<feature type="domain" description="HTH arsR-type" evidence="4">
    <location>
        <begin position="1"/>
        <end position="95"/>
    </location>
</feature>
<dbReference type="GO" id="GO:0003700">
    <property type="term" value="F:DNA-binding transcription factor activity"/>
    <property type="evidence" value="ECO:0007669"/>
    <property type="project" value="InterPro"/>
</dbReference>
<dbReference type="EMBL" id="JAAQPH010000033">
    <property type="protein sequence ID" value="NIA72133.1"/>
    <property type="molecule type" value="Genomic_DNA"/>
</dbReference>